<name>A0A9P4GFK9_9PLEO</name>
<reference evidence="1" key="1">
    <citation type="submission" date="2020-01" db="EMBL/GenBank/DDBJ databases">
        <authorList>
            <consortium name="DOE Joint Genome Institute"/>
            <person name="Haridas S."/>
            <person name="Albert R."/>
            <person name="Binder M."/>
            <person name="Bloem J."/>
            <person name="Labutti K."/>
            <person name="Salamov A."/>
            <person name="Andreopoulos B."/>
            <person name="Baker S.E."/>
            <person name="Barry K."/>
            <person name="Bills G."/>
            <person name="Bluhm B.H."/>
            <person name="Cannon C."/>
            <person name="Castanera R."/>
            <person name="Culley D.E."/>
            <person name="Daum C."/>
            <person name="Ezra D."/>
            <person name="Gonzalez J.B."/>
            <person name="Henrissat B."/>
            <person name="Kuo A."/>
            <person name="Liang C."/>
            <person name="Lipzen A."/>
            <person name="Lutzoni F."/>
            <person name="Magnuson J."/>
            <person name="Mondo S."/>
            <person name="Nolan M."/>
            <person name="Ohm R."/>
            <person name="Pangilinan J."/>
            <person name="Park H.-J."/>
            <person name="Ramirez L."/>
            <person name="Alfaro M."/>
            <person name="Sun H."/>
            <person name="Tritt A."/>
            <person name="Yoshinaga Y."/>
            <person name="Zwiers L.-H."/>
            <person name="Turgeon B.G."/>
            <person name="Goodwin S.B."/>
            <person name="Spatafora J.W."/>
            <person name="Crous P.W."/>
            <person name="Grigoriev I.V."/>
        </authorList>
    </citation>
    <scope>NUCLEOTIDE SEQUENCE</scope>
    <source>
        <strain evidence="1">CBS 394.84</strain>
    </source>
</reference>
<dbReference type="RefSeq" id="XP_040786924.1">
    <property type="nucleotide sequence ID" value="XM_040926897.1"/>
</dbReference>
<dbReference type="Proteomes" id="UP000800039">
    <property type="component" value="Unassembled WGS sequence"/>
</dbReference>
<comment type="caution">
    <text evidence="1">The sequence shown here is derived from an EMBL/GenBank/DDBJ whole genome shotgun (WGS) entry which is preliminary data.</text>
</comment>
<organism evidence="1 2">
    <name type="scientific">Cucurbitaria berberidis CBS 394.84</name>
    <dbReference type="NCBI Taxonomy" id="1168544"/>
    <lineage>
        <taxon>Eukaryota</taxon>
        <taxon>Fungi</taxon>
        <taxon>Dikarya</taxon>
        <taxon>Ascomycota</taxon>
        <taxon>Pezizomycotina</taxon>
        <taxon>Dothideomycetes</taxon>
        <taxon>Pleosporomycetidae</taxon>
        <taxon>Pleosporales</taxon>
        <taxon>Pleosporineae</taxon>
        <taxon>Cucurbitariaceae</taxon>
        <taxon>Cucurbitaria</taxon>
    </lineage>
</organism>
<accession>A0A9P4GFK9</accession>
<evidence type="ECO:0000313" key="1">
    <source>
        <dbReference type="EMBL" id="KAF1844361.1"/>
    </source>
</evidence>
<dbReference type="GeneID" id="63844149"/>
<protein>
    <submittedName>
        <fullName evidence="1">Uncharacterized protein</fullName>
    </submittedName>
</protein>
<evidence type="ECO:0000313" key="2">
    <source>
        <dbReference type="Proteomes" id="UP000800039"/>
    </source>
</evidence>
<keyword evidence="2" id="KW-1185">Reference proteome</keyword>
<gene>
    <name evidence="1" type="ORF">K460DRAFT_163009</name>
</gene>
<dbReference type="EMBL" id="ML976617">
    <property type="protein sequence ID" value="KAF1844361.1"/>
    <property type="molecule type" value="Genomic_DNA"/>
</dbReference>
<proteinExistence type="predicted"/>
<sequence length="165" mass="18485">MRVLENAQGGVSCQSRPGHGQTLPSIHTKVYTLPCAYGLPRFFYTTVFFFLRDFLSSNEVAGRVAFIRMQVFRRILVCCLVPTPSFTDQVSTGIQLVGSLECRCMAVLTAEIREIGVSKHFSEARSRDCYRGDSERFLISSQFPPVSVAPWTNSFLGKLNSTLFL</sequence>
<dbReference type="AlphaFoldDB" id="A0A9P4GFK9"/>